<gene>
    <name evidence="11" type="primary">B3GLCT</name>
    <name evidence="11" type="ORF">WISP_79861</name>
</gene>
<dbReference type="EMBL" id="WHWB01033999">
    <property type="protein sequence ID" value="KAJ7415060.1"/>
    <property type="molecule type" value="Genomic_DNA"/>
</dbReference>
<reference evidence="11" key="1">
    <citation type="submission" date="2019-10" db="EMBL/GenBank/DDBJ databases">
        <authorList>
            <person name="Soares A.E.R."/>
            <person name="Aleixo A."/>
            <person name="Schneider P."/>
            <person name="Miyaki C.Y."/>
            <person name="Schneider M.P."/>
            <person name="Mello C."/>
            <person name="Vasconcelos A.T.R."/>
        </authorList>
    </citation>
    <scope>NUCLEOTIDE SEQUENCE</scope>
    <source>
        <tissue evidence="11">Muscle</tissue>
    </source>
</reference>
<dbReference type="Proteomes" id="UP001145742">
    <property type="component" value="Unassembled WGS sequence"/>
</dbReference>
<sequence length="521" mass="59531">MPASSRMDPLLAKAKPIRNDSNPSVITYLRRRKQVVGQMKIAARKEQTLALSVVPEGAEDKTELPVLQKPKESRTVSKLSRELKEIVFVIQSQSNSFHSKRAEDLKRDILKQAADLGKELPTVLLIHQMDRHEGAWTILPLMKDYSRNSSWIFFCEEDTRIQVVKLLEVLGRFDSSKEWFLGKALYDEESTIIHHYAFAENPTVFKFPDFAAGWALSIPLVNKLAKKLKSEPLKSDFTIDLKHENIIIFYILNKEEFINKIAFIFECIKVSSKACSVSFQCYAIEDNLTQDFESLMDASFRELFLPVPVVKQTWEREAALIEYYSDYADISIPTVDLGIPNTDRGHCGKTFAILERFLNHTSPRTPWLVIVDDDTLISIFRLRKLLSCYDPNEPVFLGERYGYGLGTGGYSYITGGGGMVFSRTAVQKLLASKCRCYSMDAPDDMVLGMCFSGLGVPITHSPLFHQARPMDYPKDYLSHQIPVSFHKHWNIDPVKVYFTWLAPNTEEAHNGKKVEYNREDL</sequence>
<name>A0ABQ9D9M2_9PASS</name>
<protein>
    <submittedName>
        <fullName evidence="11">Beta-1,3-glucosyltransferase</fullName>
    </submittedName>
</protein>
<evidence type="ECO:0000256" key="4">
    <source>
        <dbReference type="ARBA" id="ARBA00022679"/>
    </source>
</evidence>
<evidence type="ECO:0000256" key="2">
    <source>
        <dbReference type="ARBA" id="ARBA00008661"/>
    </source>
</evidence>
<comment type="similarity">
    <text evidence="2">Belongs to the glycosyltransferase 31 family.</text>
</comment>
<evidence type="ECO:0000256" key="6">
    <source>
        <dbReference type="ARBA" id="ARBA00022968"/>
    </source>
</evidence>
<keyword evidence="3" id="KW-0328">Glycosyltransferase</keyword>
<comment type="caution">
    <text evidence="11">The sequence shown here is derived from an EMBL/GenBank/DDBJ whole genome shotgun (WGS) entry which is preliminary data.</text>
</comment>
<evidence type="ECO:0000256" key="5">
    <source>
        <dbReference type="ARBA" id="ARBA00022692"/>
    </source>
</evidence>
<dbReference type="PANTHER" id="PTHR10811">
    <property type="entry name" value="FRINGE-RELATED"/>
    <property type="match status" value="1"/>
</dbReference>
<dbReference type="Pfam" id="PF02434">
    <property type="entry name" value="Fringe"/>
    <property type="match status" value="2"/>
</dbReference>
<evidence type="ECO:0000256" key="7">
    <source>
        <dbReference type="ARBA" id="ARBA00022989"/>
    </source>
</evidence>
<proteinExistence type="inferred from homology"/>
<keyword evidence="12" id="KW-1185">Reference proteome</keyword>
<evidence type="ECO:0000256" key="8">
    <source>
        <dbReference type="ARBA" id="ARBA00023136"/>
    </source>
</evidence>
<keyword evidence="4" id="KW-0808">Transferase</keyword>
<keyword evidence="7" id="KW-1133">Transmembrane helix</keyword>
<feature type="domain" description="Fringe-like glycosyltransferase" evidence="10">
    <location>
        <begin position="145"/>
        <end position="241"/>
    </location>
</feature>
<organism evidence="11 12">
    <name type="scientific">Willisornis vidua</name>
    <name type="common">Xingu scale-backed antbird</name>
    <dbReference type="NCBI Taxonomy" id="1566151"/>
    <lineage>
        <taxon>Eukaryota</taxon>
        <taxon>Metazoa</taxon>
        <taxon>Chordata</taxon>
        <taxon>Craniata</taxon>
        <taxon>Vertebrata</taxon>
        <taxon>Euteleostomi</taxon>
        <taxon>Archelosauria</taxon>
        <taxon>Archosauria</taxon>
        <taxon>Dinosauria</taxon>
        <taxon>Saurischia</taxon>
        <taxon>Theropoda</taxon>
        <taxon>Coelurosauria</taxon>
        <taxon>Aves</taxon>
        <taxon>Neognathae</taxon>
        <taxon>Neoaves</taxon>
        <taxon>Telluraves</taxon>
        <taxon>Australaves</taxon>
        <taxon>Passeriformes</taxon>
        <taxon>Thamnophilidae</taxon>
        <taxon>Willisornis</taxon>
    </lineage>
</organism>
<keyword evidence="5" id="KW-0812">Transmembrane</keyword>
<dbReference type="Gene3D" id="3.90.550.50">
    <property type="match status" value="2"/>
</dbReference>
<evidence type="ECO:0000313" key="11">
    <source>
        <dbReference type="EMBL" id="KAJ7415060.1"/>
    </source>
</evidence>
<keyword evidence="6" id="KW-0735">Signal-anchor</keyword>
<comment type="subcellular location">
    <subcellularLocation>
        <location evidence="9">Endomembrane system</location>
        <topology evidence="9">Single-pass membrane protein</topology>
    </subcellularLocation>
    <subcellularLocation>
        <location evidence="1">Membrane</location>
        <topology evidence="1">Single-pass type II membrane protein</topology>
    </subcellularLocation>
</comment>
<feature type="domain" description="Fringe-like glycosyltransferase" evidence="10">
    <location>
        <begin position="307"/>
        <end position="496"/>
    </location>
</feature>
<evidence type="ECO:0000259" key="10">
    <source>
        <dbReference type="Pfam" id="PF02434"/>
    </source>
</evidence>
<keyword evidence="8" id="KW-0472">Membrane</keyword>
<evidence type="ECO:0000256" key="1">
    <source>
        <dbReference type="ARBA" id="ARBA00004606"/>
    </source>
</evidence>
<evidence type="ECO:0000256" key="3">
    <source>
        <dbReference type="ARBA" id="ARBA00022676"/>
    </source>
</evidence>
<dbReference type="InterPro" id="IPR003378">
    <property type="entry name" value="Fringe-like_glycosylTrfase"/>
</dbReference>
<evidence type="ECO:0000313" key="12">
    <source>
        <dbReference type="Proteomes" id="UP001145742"/>
    </source>
</evidence>
<accession>A0ABQ9D9M2</accession>
<evidence type="ECO:0000256" key="9">
    <source>
        <dbReference type="ARBA" id="ARBA00037847"/>
    </source>
</evidence>